<comment type="caution">
    <text evidence="2">The sequence shown here is derived from an EMBL/GenBank/DDBJ whole genome shotgun (WGS) entry which is preliminary data.</text>
</comment>
<accession>A0A6N9TYS5</accession>
<protein>
    <submittedName>
        <fullName evidence="2">Uncharacterized protein</fullName>
    </submittedName>
</protein>
<evidence type="ECO:0000313" key="3">
    <source>
        <dbReference type="Proteomes" id="UP000471293"/>
    </source>
</evidence>
<dbReference type="RefSeq" id="WP_164344999.1">
    <property type="nucleotide sequence ID" value="NZ_JAAGLQ010000283.1"/>
</dbReference>
<dbReference type="Proteomes" id="UP000471293">
    <property type="component" value="Unassembled WGS sequence"/>
</dbReference>
<name>A0A6N9TYS5_STRHA</name>
<evidence type="ECO:0000313" key="2">
    <source>
        <dbReference type="EMBL" id="NEA16680.1"/>
    </source>
</evidence>
<proteinExistence type="predicted"/>
<reference evidence="2 3" key="1">
    <citation type="submission" date="2020-01" db="EMBL/GenBank/DDBJ databases">
        <title>Insect and environment-associated Actinomycetes.</title>
        <authorList>
            <person name="Currrie C."/>
            <person name="Chevrette M."/>
            <person name="Carlson C."/>
            <person name="Stubbendieck R."/>
            <person name="Wendt-Pienkowski E."/>
        </authorList>
    </citation>
    <scope>NUCLEOTIDE SEQUENCE [LARGE SCALE GENOMIC DNA]</scope>
    <source>
        <strain evidence="2 3">SID11342</strain>
    </source>
</reference>
<organism evidence="2 3">
    <name type="scientific">Streptomyces halstedii</name>
    <dbReference type="NCBI Taxonomy" id="1944"/>
    <lineage>
        <taxon>Bacteria</taxon>
        <taxon>Bacillati</taxon>
        <taxon>Actinomycetota</taxon>
        <taxon>Actinomycetes</taxon>
        <taxon>Kitasatosporales</taxon>
        <taxon>Streptomycetaceae</taxon>
        <taxon>Streptomyces</taxon>
    </lineage>
</organism>
<gene>
    <name evidence="2" type="ORF">G3I29_14315</name>
</gene>
<dbReference type="AlphaFoldDB" id="A0A6N9TYS5"/>
<sequence>MAHEAHRTSEGPPLPGRLGPTPDGVTELATRVPKFTPEEVADRQRARLEAAPRNDGGFETPTHDVLRAVEDGLRRWLGQ</sequence>
<evidence type="ECO:0000256" key="1">
    <source>
        <dbReference type="SAM" id="MobiDB-lite"/>
    </source>
</evidence>
<dbReference type="EMBL" id="JAAGLQ010000283">
    <property type="protein sequence ID" value="NEA16680.1"/>
    <property type="molecule type" value="Genomic_DNA"/>
</dbReference>
<feature type="region of interest" description="Disordered" evidence="1">
    <location>
        <begin position="1"/>
        <end position="27"/>
    </location>
</feature>